<dbReference type="PANTHER" id="PTHR24148:SF64">
    <property type="entry name" value="HETEROKARYON INCOMPATIBILITY DOMAIN-CONTAINING PROTEIN"/>
    <property type="match status" value="1"/>
</dbReference>
<reference evidence="2" key="1">
    <citation type="submission" date="2020-01" db="EMBL/GenBank/DDBJ databases">
        <title>Genome Sequencing of Three Apophysomyces-Like Fungal Strains Confirms a Novel Fungal Genus in the Mucoromycota with divergent Burkholderia-like Endosymbiotic Bacteria.</title>
        <authorList>
            <person name="Stajich J.E."/>
            <person name="Macias A.M."/>
            <person name="Carter-House D."/>
            <person name="Lovett B."/>
            <person name="Kasson L.R."/>
            <person name="Berry K."/>
            <person name="Grigoriev I."/>
            <person name="Chang Y."/>
            <person name="Spatafora J."/>
            <person name="Kasson M.T."/>
        </authorList>
    </citation>
    <scope>NUCLEOTIDE SEQUENCE</scope>
    <source>
        <strain evidence="2">NRRL A-21654</strain>
    </source>
</reference>
<protein>
    <recommendedName>
        <fullName evidence="1">Heterokaryon incompatibility domain-containing protein</fullName>
    </recommendedName>
</protein>
<evidence type="ECO:0000313" key="2">
    <source>
        <dbReference type="EMBL" id="KAF7722565.1"/>
    </source>
</evidence>
<gene>
    <name evidence="2" type="ORF">EC973_002955</name>
</gene>
<comment type="caution">
    <text evidence="2">The sequence shown here is derived from an EMBL/GenBank/DDBJ whole genome shotgun (WGS) entry which is preliminary data.</text>
</comment>
<evidence type="ECO:0000313" key="3">
    <source>
        <dbReference type="Proteomes" id="UP000605846"/>
    </source>
</evidence>
<proteinExistence type="predicted"/>
<accession>A0A8H7BRT3</accession>
<dbReference type="InterPro" id="IPR010730">
    <property type="entry name" value="HET"/>
</dbReference>
<dbReference type="OrthoDB" id="5386682at2759"/>
<dbReference type="Pfam" id="PF06985">
    <property type="entry name" value="HET"/>
    <property type="match status" value="1"/>
</dbReference>
<name>A0A8H7BRT3_9FUNG</name>
<keyword evidence="3" id="KW-1185">Reference proteome</keyword>
<dbReference type="EMBL" id="JABAYA010000188">
    <property type="protein sequence ID" value="KAF7722565.1"/>
    <property type="molecule type" value="Genomic_DNA"/>
</dbReference>
<feature type="domain" description="Heterokaryon incompatibility" evidence="1">
    <location>
        <begin position="38"/>
        <end position="194"/>
    </location>
</feature>
<sequence>MEVSSLQTLDDIVLLDTKSTYGHLICVSKPFDENVPDYYAISYRWGEHPQWRAQTPNYVTYVTSISRYNLIKLCHLYRDIIPYLWIDTICINQTDAVQRKKAIKNMDNIYRCAKKIVAVPDLCYCHQNPRMDMVTKEDIETAVELISRSEVECNRAEPTPHDVQLRECLSSLPATMFICDIIKEWACRCWVISERTIGVNDNKLELIILRGNGIMIPYLLWDTYLKIEWDIEFNQHTLIKAIINSKSTKYIDRLFAILPHTKYKGDLQRLVDEDRVINHMIELKMALFDILDMEGKILLLEDQLPFGRRLPYQLPSFIKDEQTWIVRSSLFKTVHANIDTIMYDGKHALKVSGPYTTPSLPEVPPRSIALLGGEVESVIDILLATGVDDEPNAILRCVGSNGVWVAESTHDVRDDTCADYKHYGEFIVI</sequence>
<dbReference type="AlphaFoldDB" id="A0A8H7BRT3"/>
<dbReference type="InterPro" id="IPR052895">
    <property type="entry name" value="HetReg/Transcr_Mod"/>
</dbReference>
<dbReference type="PANTHER" id="PTHR24148">
    <property type="entry name" value="ANKYRIN REPEAT DOMAIN-CONTAINING PROTEIN 39 HOMOLOG-RELATED"/>
    <property type="match status" value="1"/>
</dbReference>
<dbReference type="Proteomes" id="UP000605846">
    <property type="component" value="Unassembled WGS sequence"/>
</dbReference>
<evidence type="ECO:0000259" key="1">
    <source>
        <dbReference type="Pfam" id="PF06985"/>
    </source>
</evidence>
<organism evidence="2 3">
    <name type="scientific">Apophysomyces ossiformis</name>
    <dbReference type="NCBI Taxonomy" id="679940"/>
    <lineage>
        <taxon>Eukaryota</taxon>
        <taxon>Fungi</taxon>
        <taxon>Fungi incertae sedis</taxon>
        <taxon>Mucoromycota</taxon>
        <taxon>Mucoromycotina</taxon>
        <taxon>Mucoromycetes</taxon>
        <taxon>Mucorales</taxon>
        <taxon>Mucorineae</taxon>
        <taxon>Mucoraceae</taxon>
        <taxon>Apophysomyces</taxon>
    </lineage>
</organism>